<protein>
    <recommendedName>
        <fullName evidence="1">F-box domain-containing protein</fullName>
    </recommendedName>
</protein>
<keyword evidence="3" id="KW-1185">Reference proteome</keyword>
<reference evidence="2" key="1">
    <citation type="journal article" date="2020" name="Stud. Mycol.">
        <title>101 Dothideomycetes genomes: a test case for predicting lifestyles and emergence of pathogens.</title>
        <authorList>
            <person name="Haridas S."/>
            <person name="Albert R."/>
            <person name="Binder M."/>
            <person name="Bloem J."/>
            <person name="Labutti K."/>
            <person name="Salamov A."/>
            <person name="Andreopoulos B."/>
            <person name="Baker S."/>
            <person name="Barry K."/>
            <person name="Bills G."/>
            <person name="Bluhm B."/>
            <person name="Cannon C."/>
            <person name="Castanera R."/>
            <person name="Culley D."/>
            <person name="Daum C."/>
            <person name="Ezra D."/>
            <person name="Gonzalez J."/>
            <person name="Henrissat B."/>
            <person name="Kuo A."/>
            <person name="Liang C."/>
            <person name="Lipzen A."/>
            <person name="Lutzoni F."/>
            <person name="Magnuson J."/>
            <person name="Mondo S."/>
            <person name="Nolan M."/>
            <person name="Ohm R."/>
            <person name="Pangilinan J."/>
            <person name="Park H.-J."/>
            <person name="Ramirez L."/>
            <person name="Alfaro M."/>
            <person name="Sun H."/>
            <person name="Tritt A."/>
            <person name="Yoshinaga Y."/>
            <person name="Zwiers L.-H."/>
            <person name="Turgeon B."/>
            <person name="Goodwin S."/>
            <person name="Spatafora J."/>
            <person name="Crous P."/>
            <person name="Grigoriev I."/>
        </authorList>
    </citation>
    <scope>NUCLEOTIDE SEQUENCE</scope>
    <source>
        <strain evidence="2">CBS 115976</strain>
    </source>
</reference>
<dbReference type="EMBL" id="MU004244">
    <property type="protein sequence ID" value="KAF2663917.1"/>
    <property type="molecule type" value="Genomic_DNA"/>
</dbReference>
<dbReference type="Proteomes" id="UP000799302">
    <property type="component" value="Unassembled WGS sequence"/>
</dbReference>
<evidence type="ECO:0000259" key="1">
    <source>
        <dbReference type="Pfam" id="PF12937"/>
    </source>
</evidence>
<dbReference type="CDD" id="cd09917">
    <property type="entry name" value="F-box_SF"/>
    <property type="match status" value="1"/>
</dbReference>
<organism evidence="2 3">
    <name type="scientific">Microthyrium microscopicum</name>
    <dbReference type="NCBI Taxonomy" id="703497"/>
    <lineage>
        <taxon>Eukaryota</taxon>
        <taxon>Fungi</taxon>
        <taxon>Dikarya</taxon>
        <taxon>Ascomycota</taxon>
        <taxon>Pezizomycotina</taxon>
        <taxon>Dothideomycetes</taxon>
        <taxon>Dothideomycetes incertae sedis</taxon>
        <taxon>Microthyriales</taxon>
        <taxon>Microthyriaceae</taxon>
        <taxon>Microthyrium</taxon>
    </lineage>
</organism>
<evidence type="ECO:0000313" key="2">
    <source>
        <dbReference type="EMBL" id="KAF2663917.1"/>
    </source>
</evidence>
<dbReference type="InterPro" id="IPR001810">
    <property type="entry name" value="F-box_dom"/>
</dbReference>
<sequence length="124" mass="13943">MSIQQHTQPVVQGSRHAFERLPLELTISIFGHLNSLSDAFALAATCRSMNGIWTKNLAHIYRFLGPRVVQCERDARILRGIQSGIPIQGFDVSVDDVRHISRNAQMAEKAVLIFERDVSCEAIR</sequence>
<gene>
    <name evidence="2" type="ORF">BT63DRAFT_430164</name>
</gene>
<dbReference type="SUPFAM" id="SSF81383">
    <property type="entry name" value="F-box domain"/>
    <property type="match status" value="1"/>
</dbReference>
<feature type="domain" description="F-box" evidence="1">
    <location>
        <begin position="18"/>
        <end position="52"/>
    </location>
</feature>
<proteinExistence type="predicted"/>
<dbReference type="Pfam" id="PF12937">
    <property type="entry name" value="F-box-like"/>
    <property type="match status" value="1"/>
</dbReference>
<feature type="non-terminal residue" evidence="2">
    <location>
        <position position="124"/>
    </location>
</feature>
<dbReference type="AlphaFoldDB" id="A0A6A6TXL0"/>
<name>A0A6A6TXL0_9PEZI</name>
<accession>A0A6A6TXL0</accession>
<dbReference type="OrthoDB" id="5365320at2759"/>
<dbReference type="InterPro" id="IPR036047">
    <property type="entry name" value="F-box-like_dom_sf"/>
</dbReference>
<evidence type="ECO:0000313" key="3">
    <source>
        <dbReference type="Proteomes" id="UP000799302"/>
    </source>
</evidence>